<dbReference type="OrthoDB" id="5289737at2"/>
<evidence type="ECO:0000313" key="2">
    <source>
        <dbReference type="Proteomes" id="UP000019184"/>
    </source>
</evidence>
<evidence type="ECO:0000313" key="1">
    <source>
        <dbReference type="EMBL" id="CDH45414.1"/>
    </source>
</evidence>
<proteinExistence type="predicted"/>
<sequence>MNATRIGLDIAKQVFQVHGVDELGKVVLRKTLKRDQVTTFFANVPVCLIGLEAGGGSHYWARELTRLGHEVKLMAQPFQGDFMSKMALFFNHRINIFCYEHRI</sequence>
<dbReference type="AlphaFoldDB" id="A0A7U7GBL0"/>
<organism evidence="1 2">
    <name type="scientific">Candidatus Contendobacter odensis Run_B_J11</name>
    <dbReference type="NCBI Taxonomy" id="1400861"/>
    <lineage>
        <taxon>Bacteria</taxon>
        <taxon>Pseudomonadati</taxon>
        <taxon>Pseudomonadota</taxon>
        <taxon>Gammaproteobacteria</taxon>
        <taxon>Candidatus Competibacteraceae</taxon>
        <taxon>Candidatus Contendibacter</taxon>
    </lineage>
</organism>
<protein>
    <recommendedName>
        <fullName evidence="3">Transposase</fullName>
    </recommendedName>
</protein>
<dbReference type="Proteomes" id="UP000019184">
    <property type="component" value="Unassembled WGS sequence"/>
</dbReference>
<accession>A0A7U7GBL0</accession>
<evidence type="ECO:0008006" key="3">
    <source>
        <dbReference type="Google" id="ProtNLM"/>
    </source>
</evidence>
<comment type="caution">
    <text evidence="1">The sequence shown here is derived from an EMBL/GenBank/DDBJ whole genome shotgun (WGS) entry which is preliminary data.</text>
</comment>
<reference evidence="1 2" key="1">
    <citation type="journal article" date="2014" name="ISME J.">
        <title>Candidatus Competibacter-lineage genomes retrieved from metagenomes reveal functional metabolic diversity.</title>
        <authorList>
            <person name="McIlroy S.J."/>
            <person name="Albertsen M."/>
            <person name="Andresen E.K."/>
            <person name="Saunders A.M."/>
            <person name="Kristiansen R."/>
            <person name="Stokholm-Bjerregaard M."/>
            <person name="Nielsen K.L."/>
            <person name="Nielsen P.H."/>
        </authorList>
    </citation>
    <scope>NUCLEOTIDE SEQUENCE [LARGE SCALE GENOMIC DNA]</scope>
    <source>
        <strain evidence="1 2">Run_B_J11</strain>
    </source>
</reference>
<name>A0A7U7GBL0_9GAMM</name>
<keyword evidence="2" id="KW-1185">Reference proteome</keyword>
<dbReference type="EMBL" id="CBTK010000151">
    <property type="protein sequence ID" value="CDH45414.1"/>
    <property type="molecule type" value="Genomic_DNA"/>
</dbReference>
<gene>
    <name evidence="1" type="ORF">BN874_2340009</name>
</gene>